<proteinExistence type="predicted"/>
<evidence type="ECO:0000313" key="1">
    <source>
        <dbReference type="EMBL" id="HGI87349.1"/>
    </source>
</evidence>
<dbReference type="InterPro" id="IPR036167">
    <property type="entry name" value="tRNA_intron_Endo_cat-like_sf"/>
</dbReference>
<dbReference type="Gene3D" id="3.40.1350.10">
    <property type="match status" value="1"/>
</dbReference>
<dbReference type="AlphaFoldDB" id="A0A7C4FGR4"/>
<comment type="caution">
    <text evidence="1">The sequence shown here is derived from an EMBL/GenBank/DDBJ whole genome shotgun (WGS) entry which is preliminary data.</text>
</comment>
<gene>
    <name evidence="1" type="ORF">ENV14_03010</name>
</gene>
<dbReference type="GO" id="GO:0003676">
    <property type="term" value="F:nucleic acid binding"/>
    <property type="evidence" value="ECO:0007669"/>
    <property type="project" value="InterPro"/>
</dbReference>
<dbReference type="EMBL" id="DTFF01000024">
    <property type="protein sequence ID" value="HGI87349.1"/>
    <property type="molecule type" value="Genomic_DNA"/>
</dbReference>
<name>A0A7C4FGR4_9CREN</name>
<accession>A0A7C4FGR4</accession>
<sequence>MSCKSKIKLKLLKDGRIVVDTIFSLPKELQGVLKEGGSVDPILALHLVFNNVAKVEDESGMELDLVRLIEKLQGNLSSSALLVLLDLMKRGRKVVPGATENDLVLLNEKVVIHVLDEDADISVEKLYNMVDNAIKQGYRFIVAIVDMYGDVTYYEVTKTSFPKIERSGEFI</sequence>
<reference evidence="1" key="1">
    <citation type="journal article" date="2020" name="mSystems">
        <title>Genome- and Community-Level Interaction Insights into Carbon Utilization and Element Cycling Functions of Hydrothermarchaeota in Hydrothermal Sediment.</title>
        <authorList>
            <person name="Zhou Z."/>
            <person name="Liu Y."/>
            <person name="Xu W."/>
            <person name="Pan J."/>
            <person name="Luo Z.H."/>
            <person name="Li M."/>
        </authorList>
    </citation>
    <scope>NUCLEOTIDE SEQUENCE [LARGE SCALE GENOMIC DNA]</scope>
    <source>
        <strain evidence="1">SpSt-732</strain>
    </source>
</reference>
<protein>
    <submittedName>
        <fullName evidence="1">Uncharacterized protein</fullName>
    </submittedName>
</protein>
<organism evidence="1">
    <name type="scientific">Ignisphaera aggregans</name>
    <dbReference type="NCBI Taxonomy" id="334771"/>
    <lineage>
        <taxon>Archaea</taxon>
        <taxon>Thermoproteota</taxon>
        <taxon>Thermoprotei</taxon>
        <taxon>Desulfurococcales</taxon>
        <taxon>Desulfurococcaceae</taxon>
        <taxon>Ignisphaera</taxon>
    </lineage>
</organism>
<dbReference type="SUPFAM" id="SSF53032">
    <property type="entry name" value="tRNA-intron endonuclease catalytic domain-like"/>
    <property type="match status" value="1"/>
</dbReference>
<dbReference type="GO" id="GO:0006388">
    <property type="term" value="P:tRNA splicing, via endonucleolytic cleavage and ligation"/>
    <property type="evidence" value="ECO:0007669"/>
    <property type="project" value="InterPro"/>
</dbReference>
<dbReference type="InterPro" id="IPR011856">
    <property type="entry name" value="tRNA_endonuc-like_dom_sf"/>
</dbReference>